<dbReference type="InterPro" id="IPR011576">
    <property type="entry name" value="Pyridox_Oxase_N"/>
</dbReference>
<dbReference type="PANTHER" id="PTHR42815">
    <property type="entry name" value="FAD-BINDING, PUTATIVE (AFU_ORTHOLOGUE AFUA_6G07600)-RELATED"/>
    <property type="match status" value="1"/>
</dbReference>
<dbReference type="InterPro" id="IPR012349">
    <property type="entry name" value="Split_barrel_FMN-bd"/>
</dbReference>
<feature type="domain" description="Pyridoxamine 5'-phosphate oxidase N-terminal" evidence="2">
    <location>
        <begin position="178"/>
        <end position="276"/>
    </location>
</feature>
<dbReference type="SUPFAM" id="SSF50475">
    <property type="entry name" value="FMN-binding split barrel"/>
    <property type="match status" value="1"/>
</dbReference>
<dbReference type="PANTHER" id="PTHR42815:SF2">
    <property type="entry name" value="FAD-BINDING, PUTATIVE (AFU_ORTHOLOGUE AFUA_6G07600)-RELATED"/>
    <property type="match status" value="1"/>
</dbReference>
<dbReference type="AlphaFoldDB" id="A0A1E7LZN8"/>
<accession>A0A1E7LZN8</accession>
<dbReference type="Proteomes" id="UP000175971">
    <property type="component" value="Unassembled WGS sequence"/>
</dbReference>
<keyword evidence="4" id="KW-1185">Reference proteome</keyword>
<protein>
    <submittedName>
        <fullName evidence="3">Pyridoxamine 5-phosphate oxidase</fullName>
    </submittedName>
</protein>
<dbReference type="EMBL" id="LJGZ01000012">
    <property type="protein sequence ID" value="OEV21323.1"/>
    <property type="molecule type" value="Genomic_DNA"/>
</dbReference>
<feature type="region of interest" description="Disordered" evidence="1">
    <location>
        <begin position="156"/>
        <end position="179"/>
    </location>
</feature>
<gene>
    <name evidence="3" type="ORF">AN221_07605</name>
</gene>
<reference evidence="3 4" key="1">
    <citation type="journal article" date="2016" name="Front. Microbiol.">
        <title>Comparative Genomics Analysis of Streptomyces Species Reveals Their Adaptation to the Marine Environment and Their Diversity at the Genomic Level.</title>
        <authorList>
            <person name="Tian X."/>
            <person name="Zhang Z."/>
            <person name="Yang T."/>
            <person name="Chen M."/>
            <person name="Li J."/>
            <person name="Chen F."/>
            <person name="Yang J."/>
            <person name="Li W."/>
            <person name="Zhang B."/>
            <person name="Zhang Z."/>
            <person name="Wu J."/>
            <person name="Zhang C."/>
            <person name="Long L."/>
            <person name="Xiao J."/>
        </authorList>
    </citation>
    <scope>NUCLEOTIDE SEQUENCE [LARGE SCALE GENOMIC DNA]</scope>
    <source>
        <strain evidence="3 4">SCSIO M10372</strain>
    </source>
</reference>
<evidence type="ECO:0000259" key="2">
    <source>
        <dbReference type="Pfam" id="PF01243"/>
    </source>
</evidence>
<dbReference type="OrthoDB" id="9786134at2"/>
<dbReference type="Gene3D" id="2.30.110.10">
    <property type="entry name" value="Electron Transport, Fmn-binding Protein, Chain A"/>
    <property type="match status" value="1"/>
</dbReference>
<name>A0A1E7LZN8_9ACTN</name>
<proteinExistence type="predicted"/>
<evidence type="ECO:0000256" key="1">
    <source>
        <dbReference type="SAM" id="MobiDB-lite"/>
    </source>
</evidence>
<evidence type="ECO:0000313" key="3">
    <source>
        <dbReference type="EMBL" id="OEV21323.1"/>
    </source>
</evidence>
<organism evidence="3 4">
    <name type="scientific">Streptomyces nanshensis</name>
    <dbReference type="NCBI Taxonomy" id="518642"/>
    <lineage>
        <taxon>Bacteria</taxon>
        <taxon>Bacillati</taxon>
        <taxon>Actinomycetota</taxon>
        <taxon>Actinomycetes</taxon>
        <taxon>Kitasatosporales</taxon>
        <taxon>Streptomycetaceae</taxon>
        <taxon>Streptomyces</taxon>
    </lineage>
</organism>
<dbReference type="PATRIC" id="fig|518642.7.peg.3958"/>
<sequence>MGGYHHGEIAVQERAGLAREAGYSQGAIGNTIPEVAVAFLAQQPHVVVGGTDERGRIWATQLTGEPGFLTVPGPHTLHIGTLPPPEDPLAAVLTGAGAATGSGSGREAARIGMIGIEPATRRRMRMNGRAVRDGDGLRVELDQVISNCPKYIQKRDHHPVAETAAPTARGAVDSTELSPEQQRTLREADTFFVATASPDGDADASHRGGNPGFVQVLSPRLLRWPDYVGNAMFLTLGNLELNPAAGLFVPGWETGTSLHLTGSARTVWDEEEVARHPGAQRLVEFEITAVREVAAASPLRWSAPAYSRFNPPPAA</sequence>
<evidence type="ECO:0000313" key="4">
    <source>
        <dbReference type="Proteomes" id="UP000175971"/>
    </source>
</evidence>
<dbReference type="RefSeq" id="WP_070200375.1">
    <property type="nucleotide sequence ID" value="NZ_LJGZ01000012.1"/>
</dbReference>
<comment type="caution">
    <text evidence="3">The sequence shown here is derived from an EMBL/GenBank/DDBJ whole genome shotgun (WGS) entry which is preliminary data.</text>
</comment>
<dbReference type="Pfam" id="PF01243">
    <property type="entry name" value="PNPOx_N"/>
    <property type="match status" value="1"/>
</dbReference>